<evidence type="ECO:0000313" key="3">
    <source>
        <dbReference type="Proteomes" id="UP000272706"/>
    </source>
</evidence>
<dbReference type="Proteomes" id="UP000272706">
    <property type="component" value="Unassembled WGS sequence"/>
</dbReference>
<comment type="caution">
    <text evidence="2">The sequence shown here is derived from an EMBL/GenBank/DDBJ whole genome shotgun (WGS) entry which is preliminary data.</text>
</comment>
<evidence type="ECO:0000313" key="2">
    <source>
        <dbReference type="EMBL" id="RJT29432.1"/>
    </source>
</evidence>
<gene>
    <name evidence="2" type="ORF">D3227_32240</name>
</gene>
<dbReference type="AlphaFoldDB" id="A0A3A5K4E9"/>
<keyword evidence="1" id="KW-0812">Transmembrane</keyword>
<sequence>MSFAIVGVACLGLAIGLKLRAPALIAATLVVVVASIATGSVLQLSVQTTIRSTFYLVIVTQIAYLVGLALALLSHRAWRR</sequence>
<keyword evidence="3" id="KW-1185">Reference proteome</keyword>
<keyword evidence="1" id="KW-0472">Membrane</keyword>
<feature type="transmembrane region" description="Helical" evidence="1">
    <location>
        <begin position="54"/>
        <end position="73"/>
    </location>
</feature>
<reference evidence="2 3" key="1">
    <citation type="submission" date="2018-09" db="EMBL/GenBank/DDBJ databases">
        <title>Mesorhizobium carmichaelinearum sp. nov. isolated from Carmichaelinea spp. root nodules in New Zealand.</title>
        <authorList>
            <person name="De Meyer S.E."/>
        </authorList>
    </citation>
    <scope>NUCLEOTIDE SEQUENCE [LARGE SCALE GENOMIC DNA]</scope>
    <source>
        <strain evidence="2 3">ICMP19557</strain>
    </source>
</reference>
<proteinExistence type="predicted"/>
<dbReference type="RefSeq" id="WP_147377728.1">
    <property type="nucleotide sequence ID" value="NZ_QZWZ01000043.1"/>
</dbReference>
<dbReference type="EMBL" id="QZWZ01000043">
    <property type="protein sequence ID" value="RJT29432.1"/>
    <property type="molecule type" value="Genomic_DNA"/>
</dbReference>
<protein>
    <submittedName>
        <fullName evidence="2">Uncharacterized protein</fullName>
    </submittedName>
</protein>
<dbReference type="OrthoDB" id="8090556at2"/>
<organism evidence="2 3">
    <name type="scientific">Mesorhizobium waimense</name>
    <dbReference type="NCBI Taxonomy" id="1300307"/>
    <lineage>
        <taxon>Bacteria</taxon>
        <taxon>Pseudomonadati</taxon>
        <taxon>Pseudomonadota</taxon>
        <taxon>Alphaproteobacteria</taxon>
        <taxon>Hyphomicrobiales</taxon>
        <taxon>Phyllobacteriaceae</taxon>
        <taxon>Mesorhizobium</taxon>
    </lineage>
</organism>
<accession>A0A3A5K4E9</accession>
<evidence type="ECO:0000256" key="1">
    <source>
        <dbReference type="SAM" id="Phobius"/>
    </source>
</evidence>
<feature type="transmembrane region" description="Helical" evidence="1">
    <location>
        <begin position="24"/>
        <end position="42"/>
    </location>
</feature>
<name>A0A3A5K4E9_9HYPH</name>
<keyword evidence="1" id="KW-1133">Transmembrane helix</keyword>